<protein>
    <recommendedName>
        <fullName evidence="2">Protein KRI1 homolog</fullName>
    </recommendedName>
</protein>
<sequence>MDDDSGFRINTEYAAKYNTWRQKEELQKLKDRYGDVEIDEDTTSSESEDDDAEALTQEVEKGWLKAYAAVKTRDPKIYSKEVKFYNSDDEKSPEEETSRRTKEKPVYLKDYERKVILEKGGQLSDEESDSEEGNEEGYKGPSYYEEQDEIRQSIKAAINDSDEDSDSELLHHRKKTKEEKEQEEADYLQWLKGQKEEPGDTIDSDLSSLKKYWNKPDLDEGEKFLRDYILNKKYIDKDDEDRIPMYHEIVNEDENDFDEEEKELEKQEEFERKYNFRFEEPDAELIKSYPRTIEASVRRKDEKRTKKRKELKERKEQEKNRKKEEIKQLKNLKKQEILNKLEKLKEITGNSSVGFSEKDIEADFDPAEYDKMMQQVFDQDYYGGEEEETKPEFLFEEDLGVEESYDDWSGYQEEHEGEGSYTEPHCEDADFIMDADYDPSQDQKEKKKKKKKSKFVEAVLKKKPVFEPSDKTFEEYFDEYYKLDYEDIIGDTPCRFKYRQVIPNSFGLSTEEVLTARDKELNRWVSLKKAYQYRTEEEEKYDVKVYTKKGENVQKKLSILTSLTEKNEDSKPAATISSNKGSSKPNEKKQKKKKNSFKGQEVFLENKTELGERPKKCPKGEEDGVKLSPQNNSSKRSEKRAKKKSKQNVDKEMDKNTTVAKISANTEPKVKRKIDEKVDVKEVLDHKRQKIDPTSGGSSEAVGVTTSTESESRHKRKRKRKKQNSSSVPVPEHGKNEKKKKRGSNFKKNQMSEERLKAYGINPKKFKYMNIHKAKQPS</sequence>
<feature type="compositionally biased region" description="Basic and acidic residues" evidence="3">
    <location>
        <begin position="604"/>
        <end position="625"/>
    </location>
</feature>
<feature type="compositionally biased region" description="Basic and acidic residues" evidence="3">
    <location>
        <begin position="412"/>
        <end position="428"/>
    </location>
</feature>
<dbReference type="Proteomes" id="UP000085678">
    <property type="component" value="Unplaced"/>
</dbReference>
<dbReference type="RefSeq" id="XP_013405158.1">
    <property type="nucleotide sequence ID" value="XM_013549704.1"/>
</dbReference>
<dbReference type="GO" id="GO:0030686">
    <property type="term" value="C:90S preribosome"/>
    <property type="evidence" value="ECO:0007669"/>
    <property type="project" value="TreeGrafter"/>
</dbReference>
<feature type="compositionally biased region" description="Basic residues" evidence="3">
    <location>
        <begin position="637"/>
        <end position="646"/>
    </location>
</feature>
<feature type="compositionally biased region" description="Basic and acidic residues" evidence="3">
    <location>
        <begin position="673"/>
        <end position="686"/>
    </location>
</feature>
<comment type="similarity">
    <text evidence="1">Belongs to the KRI1 family.</text>
</comment>
<dbReference type="Pfam" id="PF05178">
    <property type="entry name" value="Kri1"/>
    <property type="match status" value="1"/>
</dbReference>
<feature type="region of interest" description="Disordered" evidence="3">
    <location>
        <begin position="32"/>
        <end position="55"/>
    </location>
</feature>
<feature type="compositionally biased region" description="Acidic residues" evidence="3">
    <location>
        <begin position="429"/>
        <end position="439"/>
    </location>
</feature>
<feature type="domain" description="Kri1-like C-terminal" evidence="4">
    <location>
        <begin position="471"/>
        <end position="556"/>
    </location>
</feature>
<dbReference type="AlphaFoldDB" id="A0A1S3J4F4"/>
<dbReference type="FunCoup" id="A0A1S3J4F4">
    <property type="interactions" value="660"/>
</dbReference>
<dbReference type="PANTHER" id="PTHR14490">
    <property type="entry name" value="ZINC FINGER, ZZ TYPE"/>
    <property type="match status" value="1"/>
</dbReference>
<dbReference type="GO" id="GO:0000447">
    <property type="term" value="P:endonucleolytic cleavage in ITS1 to separate SSU-rRNA from 5.8S rRNA and LSU-rRNA from tricistronic rRNA transcript (SSU-rRNA, 5.8S rRNA, LSU-rRNA)"/>
    <property type="evidence" value="ECO:0007669"/>
    <property type="project" value="TreeGrafter"/>
</dbReference>
<evidence type="ECO:0000313" key="6">
    <source>
        <dbReference type="RefSeq" id="XP_013405158.1"/>
    </source>
</evidence>
<feature type="compositionally biased region" description="Basic residues" evidence="3">
    <location>
        <begin position="736"/>
        <end position="745"/>
    </location>
</feature>
<dbReference type="InterPro" id="IPR024626">
    <property type="entry name" value="Kri1-like_C"/>
</dbReference>
<feature type="compositionally biased region" description="Acidic residues" evidence="3">
    <location>
        <begin position="124"/>
        <end position="135"/>
    </location>
</feature>
<name>A0A1S3J4F4_LINAN</name>
<accession>A0A1S3J4F4</accession>
<evidence type="ECO:0000259" key="4">
    <source>
        <dbReference type="Pfam" id="PF12936"/>
    </source>
</evidence>
<dbReference type="OrthoDB" id="10252032at2759"/>
<dbReference type="InterPro" id="IPR018034">
    <property type="entry name" value="Kri1"/>
</dbReference>
<dbReference type="Pfam" id="PF12936">
    <property type="entry name" value="Kri1_C"/>
    <property type="match status" value="1"/>
</dbReference>
<dbReference type="STRING" id="7574.A0A1S3J4F4"/>
<dbReference type="GO" id="GO:0005730">
    <property type="term" value="C:nucleolus"/>
    <property type="evidence" value="ECO:0007669"/>
    <property type="project" value="TreeGrafter"/>
</dbReference>
<evidence type="ECO:0000256" key="1">
    <source>
        <dbReference type="ARBA" id="ARBA00007473"/>
    </source>
</evidence>
<proteinExistence type="inferred from homology"/>
<feature type="region of interest" description="Disordered" evidence="3">
    <location>
        <begin position="564"/>
        <end position="759"/>
    </location>
</feature>
<feature type="region of interest" description="Disordered" evidence="3">
    <location>
        <begin position="406"/>
        <end position="454"/>
    </location>
</feature>
<feature type="compositionally biased region" description="Acidic residues" evidence="3">
    <location>
        <begin position="36"/>
        <end position="53"/>
    </location>
</feature>
<evidence type="ECO:0000256" key="2">
    <source>
        <dbReference type="ARBA" id="ARBA00017294"/>
    </source>
</evidence>
<gene>
    <name evidence="6" type="primary">LOC106170005</name>
</gene>
<evidence type="ECO:0000256" key="3">
    <source>
        <dbReference type="SAM" id="MobiDB-lite"/>
    </source>
</evidence>
<dbReference type="PANTHER" id="PTHR14490:SF5">
    <property type="entry name" value="PROTEIN KRI1 HOMOLOG"/>
    <property type="match status" value="1"/>
</dbReference>
<dbReference type="GeneID" id="106170005"/>
<organism evidence="5 6">
    <name type="scientific">Lingula anatina</name>
    <name type="common">Brachiopod</name>
    <name type="synonym">Lingula unguis</name>
    <dbReference type="NCBI Taxonomy" id="7574"/>
    <lineage>
        <taxon>Eukaryota</taxon>
        <taxon>Metazoa</taxon>
        <taxon>Spiralia</taxon>
        <taxon>Lophotrochozoa</taxon>
        <taxon>Brachiopoda</taxon>
        <taxon>Linguliformea</taxon>
        <taxon>Lingulata</taxon>
        <taxon>Lingulida</taxon>
        <taxon>Linguloidea</taxon>
        <taxon>Lingulidae</taxon>
        <taxon>Lingula</taxon>
    </lineage>
</organism>
<feature type="compositionally biased region" description="Polar residues" evidence="3">
    <location>
        <begin position="656"/>
        <end position="666"/>
    </location>
</feature>
<feature type="region of interest" description="Disordered" evidence="3">
    <location>
        <begin position="297"/>
        <end position="326"/>
    </location>
</feature>
<feature type="compositionally biased region" description="Basic residues" evidence="3">
    <location>
        <begin position="713"/>
        <end position="723"/>
    </location>
</feature>
<reference evidence="6" key="1">
    <citation type="submission" date="2025-08" db="UniProtKB">
        <authorList>
            <consortium name="RefSeq"/>
        </authorList>
    </citation>
    <scope>IDENTIFICATION</scope>
    <source>
        <tissue evidence="6">Gonads</tissue>
    </source>
</reference>
<feature type="region of interest" description="Disordered" evidence="3">
    <location>
        <begin position="83"/>
        <end position="105"/>
    </location>
</feature>
<feature type="region of interest" description="Disordered" evidence="3">
    <location>
        <begin position="117"/>
        <end position="203"/>
    </location>
</feature>
<dbReference type="KEGG" id="lak:106170005"/>
<dbReference type="InParanoid" id="A0A1S3J4F4"/>
<evidence type="ECO:0000313" key="5">
    <source>
        <dbReference type="Proteomes" id="UP000085678"/>
    </source>
</evidence>
<keyword evidence="5" id="KW-1185">Reference proteome</keyword>